<evidence type="ECO:0000313" key="3">
    <source>
        <dbReference type="EMBL" id="NYZ18205.1"/>
    </source>
</evidence>
<feature type="domain" description="FHA" evidence="2">
    <location>
        <begin position="27"/>
        <end position="77"/>
    </location>
</feature>
<dbReference type="NCBIfam" id="TIGR03354">
    <property type="entry name" value="VI_FHA"/>
    <property type="match status" value="1"/>
</dbReference>
<comment type="caution">
    <text evidence="3">The sequence shown here is derived from an EMBL/GenBank/DDBJ whole genome shotgun (WGS) entry which is preliminary data.</text>
</comment>
<dbReference type="CDD" id="cd00060">
    <property type="entry name" value="FHA"/>
    <property type="match status" value="1"/>
</dbReference>
<dbReference type="InterPro" id="IPR000253">
    <property type="entry name" value="FHA_dom"/>
</dbReference>
<dbReference type="RefSeq" id="WP_180279968.1">
    <property type="nucleotide sequence ID" value="NZ_JABFDB010000001.1"/>
</dbReference>
<name>A0ABX2T2Z1_9PROT</name>
<feature type="compositionally biased region" description="Low complexity" evidence="1">
    <location>
        <begin position="264"/>
        <end position="282"/>
    </location>
</feature>
<dbReference type="PROSITE" id="PS50006">
    <property type="entry name" value="FHA_DOMAIN"/>
    <property type="match status" value="1"/>
</dbReference>
<evidence type="ECO:0000259" key="2">
    <source>
        <dbReference type="PROSITE" id="PS50006"/>
    </source>
</evidence>
<keyword evidence="4" id="KW-1185">Reference proteome</keyword>
<dbReference type="Pfam" id="PF20232">
    <property type="entry name" value="T6SS_FHA_C"/>
    <property type="match status" value="1"/>
</dbReference>
<dbReference type="InterPro" id="IPR046883">
    <property type="entry name" value="T6SS_FHA_C"/>
</dbReference>
<dbReference type="InterPro" id="IPR017735">
    <property type="entry name" value="T6SS_FHA"/>
</dbReference>
<protein>
    <submittedName>
        <fullName evidence="3">Type VI secretion system-associated FHA domain protein TagH</fullName>
    </submittedName>
</protein>
<proteinExistence type="predicted"/>
<feature type="compositionally biased region" description="Pro residues" evidence="1">
    <location>
        <begin position="290"/>
        <end position="311"/>
    </location>
</feature>
<dbReference type="SUPFAM" id="SSF49879">
    <property type="entry name" value="SMAD/FHA domain"/>
    <property type="match status" value="1"/>
</dbReference>
<dbReference type="Pfam" id="PF00498">
    <property type="entry name" value="FHA"/>
    <property type="match status" value="1"/>
</dbReference>
<dbReference type="Proteomes" id="UP000584642">
    <property type="component" value="Unassembled WGS sequence"/>
</dbReference>
<dbReference type="InterPro" id="IPR008984">
    <property type="entry name" value="SMAD_FHA_dom_sf"/>
</dbReference>
<dbReference type="SMART" id="SM00240">
    <property type="entry name" value="FHA"/>
    <property type="match status" value="1"/>
</dbReference>
<dbReference type="Gene3D" id="2.60.200.20">
    <property type="match status" value="1"/>
</dbReference>
<gene>
    <name evidence="3" type="primary">tagH</name>
    <name evidence="3" type="ORF">HND93_00660</name>
</gene>
<organism evidence="3 4">
    <name type="scientific">Azospirillum oleiclasticum</name>
    <dbReference type="NCBI Taxonomy" id="2735135"/>
    <lineage>
        <taxon>Bacteria</taxon>
        <taxon>Pseudomonadati</taxon>
        <taxon>Pseudomonadota</taxon>
        <taxon>Alphaproteobacteria</taxon>
        <taxon>Rhodospirillales</taxon>
        <taxon>Azospirillaceae</taxon>
        <taxon>Azospirillum</taxon>
    </lineage>
</organism>
<feature type="region of interest" description="Disordered" evidence="1">
    <location>
        <begin position="216"/>
        <end position="316"/>
    </location>
</feature>
<evidence type="ECO:0000313" key="4">
    <source>
        <dbReference type="Proteomes" id="UP000584642"/>
    </source>
</evidence>
<accession>A0ABX2T2Z1</accession>
<dbReference type="EMBL" id="JABFDB010000001">
    <property type="protein sequence ID" value="NYZ18205.1"/>
    <property type="molecule type" value="Genomic_DNA"/>
</dbReference>
<evidence type="ECO:0000256" key="1">
    <source>
        <dbReference type="SAM" id="MobiDB-lite"/>
    </source>
</evidence>
<sequence>MLILRLVSIEGRPQRPAEERRLTAGRMTLGRGSENSWVLDDPTRALSKQHCQIVDHDGGYEVLDTSTNGVYLNDGPAPLGRGHAAMLADGDTLRLGRYVFQVAVERADAALSQFDALFDDGHAATPDRPAPDPLWPAEPMQGRSFGDEFDLPEAPPPRGAGTEWGTQDWGGKGDGEDLLGGRKLPAWDERSYQIDRSASENDAFLLPEVGLDDLMPEPAVAPVAPTRPEPDPIPDEAPRPAPAPTAGGMIPDDWDFDTQDAGSAVATPEAVPVTAPVHAPIPADDDFLAPPEPPRQPAVAPPRAEAPPPRSEPQLPAAGADRLIQAFLEGVGAPALGDGRAMDEAAMREAGRILREALVGLQDILSARRKVKGEFGVERTAFGRQDNNPLKFTATTDGMLTRVLGPPEPGYMAGLAAVQEAVNDVRAHELAMLAGQQVALKSLIEKFDPGRLKGRLESSSFLDSLIPGARKARYWEVYEMMYGSIARDVEDDFQRAYSTAVSDAYEARLLELENEVKAARD</sequence>
<feature type="region of interest" description="Disordered" evidence="1">
    <location>
        <begin position="152"/>
        <end position="180"/>
    </location>
</feature>
<reference evidence="3 4" key="1">
    <citation type="submission" date="2020-05" db="EMBL/GenBank/DDBJ databases">
        <title>Azospirillum oleiclasticum sp. nov, a nitrogen-fixing and heavy crude oil-emulsifying bacterium isolated from the crude oil of Yumen Oilfield.</title>
        <authorList>
            <person name="Wu D."/>
            <person name="Cai M."/>
            <person name="Zhang X."/>
        </authorList>
    </citation>
    <scope>NUCLEOTIDE SEQUENCE [LARGE SCALE GENOMIC DNA]</scope>
    <source>
        <strain evidence="3 4">ROY-1-1-2</strain>
    </source>
</reference>